<evidence type="ECO:0000256" key="15">
    <source>
        <dbReference type="ARBA" id="ARBA00023295"/>
    </source>
</evidence>
<dbReference type="Pfam" id="PF01532">
    <property type="entry name" value="Glyco_hydro_47"/>
    <property type="match status" value="1"/>
</dbReference>
<evidence type="ECO:0000256" key="8">
    <source>
        <dbReference type="ARBA" id="ARBA00022837"/>
    </source>
</evidence>
<comment type="similarity">
    <text evidence="4 20">Belongs to the glycosyl hydrolase 47 family.</text>
</comment>
<evidence type="ECO:0000313" key="23">
    <source>
        <dbReference type="RefSeq" id="XP_017026834.1"/>
    </source>
</evidence>
<dbReference type="InterPro" id="IPR012341">
    <property type="entry name" value="6hp_glycosidase-like_sf"/>
</dbReference>
<evidence type="ECO:0000256" key="19">
    <source>
        <dbReference type="PIRSR" id="PIRSR601382-3"/>
    </source>
</evidence>
<feature type="disulfide bond" evidence="19">
    <location>
        <begin position="339"/>
        <end position="371"/>
    </location>
</feature>
<dbReference type="GO" id="GO:0005783">
    <property type="term" value="C:endoplasmic reticulum"/>
    <property type="evidence" value="ECO:0007669"/>
    <property type="project" value="TreeGrafter"/>
</dbReference>
<reference evidence="23" key="1">
    <citation type="submission" date="2025-08" db="UniProtKB">
        <authorList>
            <consortium name="RefSeq"/>
        </authorList>
    </citation>
    <scope>IDENTIFICATION</scope>
    <source>
        <strain evidence="23">14028-0561.14</strain>
        <tissue evidence="23">Whole fly</tissue>
    </source>
</reference>
<evidence type="ECO:0000256" key="17">
    <source>
        <dbReference type="ARBA" id="ARBA00048605"/>
    </source>
</evidence>
<comment type="subcellular location">
    <subcellularLocation>
        <location evidence="2">Golgi apparatus membrane</location>
        <topology evidence="2">Single-pass type II membrane protein</topology>
    </subcellularLocation>
</comment>
<keyword evidence="11" id="KW-0333">Golgi apparatus</keyword>
<keyword evidence="8 18" id="KW-0106">Calcium</keyword>
<dbReference type="GO" id="GO:0000139">
    <property type="term" value="C:Golgi membrane"/>
    <property type="evidence" value="ECO:0007669"/>
    <property type="project" value="UniProtKB-SubCell"/>
</dbReference>
<evidence type="ECO:0000313" key="22">
    <source>
        <dbReference type="Proteomes" id="UP001652661"/>
    </source>
</evidence>
<comment type="pathway">
    <text evidence="3">Protein modification; protein glycosylation.</text>
</comment>
<dbReference type="GO" id="GO:0006491">
    <property type="term" value="P:N-glycan processing"/>
    <property type="evidence" value="ECO:0007669"/>
    <property type="project" value="UniProtKB-ARBA"/>
</dbReference>
<comment type="catalytic activity">
    <reaction evidence="16">
        <text>N(4)-(alpha-D-Man-(1-&gt;2)-alpha-D-Man-(1-&gt;2)-alpha-D-Man-(1-&gt;3)-[alpha-D-Man-(1-&gt;3)-[alpha-D-Man-(1-&gt;2)-alpha-D-Man-(1-&gt;6)]-alpha-D-Man-(1-&gt;6)]-beta-D-Man-(1-&gt;4)-beta-D-GlcNAc-(1-&gt;4)-beta-D-GlcNAc)-L-asparaginyl-[protein] (N-glucan mannose isomer 8A1,2,3B1,3) + 3 H2O = N(4)-(alpha-D-Man-(1-&gt;3)-[alpha-D-Man-(1-&gt;3)-[alpha-D-Man-(1-&gt;6)]-alpha-D-Man-(1-&gt;6)]-beta-D-Man-(1-&gt;4)-beta-D-GlcNAc-(1-&gt;4)-beta-D-GlcNAc)-L-asparaginyl-[protein] (N-glucan mannose isomer 5A1,2) + 3 beta-D-mannose</text>
        <dbReference type="Rhea" id="RHEA:56028"/>
        <dbReference type="Rhea" id="RHEA-COMP:14358"/>
        <dbReference type="Rhea" id="RHEA-COMP:14367"/>
        <dbReference type="ChEBI" id="CHEBI:15377"/>
        <dbReference type="ChEBI" id="CHEBI:28563"/>
        <dbReference type="ChEBI" id="CHEBI:59087"/>
        <dbReference type="ChEBI" id="CHEBI:60628"/>
        <dbReference type="EC" id="3.2.1.113"/>
    </reaction>
</comment>
<dbReference type="InterPro" id="IPR036026">
    <property type="entry name" value="Seven-hairpin_glycosidases"/>
</dbReference>
<evidence type="ECO:0000256" key="5">
    <source>
        <dbReference type="ARBA" id="ARBA00022692"/>
    </source>
</evidence>
<evidence type="ECO:0000256" key="6">
    <source>
        <dbReference type="ARBA" id="ARBA00022723"/>
    </source>
</evidence>
<evidence type="ECO:0000256" key="4">
    <source>
        <dbReference type="ARBA" id="ARBA00007658"/>
    </source>
</evidence>
<dbReference type="FunFam" id="1.50.10.10:FF:000017">
    <property type="entry name" value="alpha-1,2-Mannosidase"/>
    <property type="match status" value="1"/>
</dbReference>
<dbReference type="PANTHER" id="PTHR11742:SF6">
    <property type="entry name" value="MANNOSYL-OLIGOSACCHARIDE ALPHA-1,2-MANNOSIDASE IA-RELATED"/>
    <property type="match status" value="1"/>
</dbReference>
<evidence type="ECO:0000256" key="18">
    <source>
        <dbReference type="PIRSR" id="PIRSR601382-2"/>
    </source>
</evidence>
<comment type="catalytic activity">
    <reaction evidence="17">
        <text>N(4)-(alpha-D-Man-(1-&gt;2)-alpha-D-Man-(1-&gt;2)-alpha-D-Man-(1-&gt;3)-[alpha-D-Man-(1-&gt;2)-alpha-D-Man-(1-&gt;3)-[alpha-D-Man-(1-&gt;2)-alpha-D-Man-(1-&gt;6)]-alpha-D-Man-(1-&gt;6)]-beta-D-Man-(1-&gt;4)-beta-D-GlcNAc-(1-&gt;4)-beta-D-GlcNAc)-L-asparaginyl-[protein] (N-glucan mannose isomer 9A1,2,3B1,2,3) + 4 H2O = N(4)-(alpha-D-Man-(1-&gt;3)-[alpha-D-Man-(1-&gt;3)-[alpha-D-Man-(1-&gt;6)]-alpha-D-Man-(1-&gt;6)]-beta-D-Man-(1-&gt;4)-beta-D-GlcNAc-(1-&gt;4)-beta-D-GlcNAc)-L-asparaginyl-[protein] (N-glucan mannose isomer 5A1,2) + 4 beta-D-mannose</text>
        <dbReference type="Rhea" id="RHEA:56008"/>
        <dbReference type="Rhea" id="RHEA-COMP:14356"/>
        <dbReference type="Rhea" id="RHEA-COMP:14367"/>
        <dbReference type="ChEBI" id="CHEBI:15377"/>
        <dbReference type="ChEBI" id="CHEBI:28563"/>
        <dbReference type="ChEBI" id="CHEBI:59087"/>
        <dbReference type="ChEBI" id="CHEBI:139493"/>
        <dbReference type="EC" id="3.2.1.113"/>
    </reaction>
</comment>
<keyword evidence="6 18" id="KW-0479">Metal-binding</keyword>
<keyword evidence="5 21" id="KW-0812">Transmembrane</keyword>
<evidence type="ECO:0000256" key="13">
    <source>
        <dbReference type="ARBA" id="ARBA00023157"/>
    </source>
</evidence>
<evidence type="ECO:0000256" key="7">
    <source>
        <dbReference type="ARBA" id="ARBA00022801"/>
    </source>
</evidence>
<dbReference type="GO" id="GO:0005975">
    <property type="term" value="P:carbohydrate metabolic process"/>
    <property type="evidence" value="ECO:0007669"/>
    <property type="project" value="InterPro"/>
</dbReference>
<dbReference type="AlphaFoldDB" id="A0A6P4ITU2"/>
<evidence type="ECO:0000256" key="21">
    <source>
        <dbReference type="SAM" id="Phobius"/>
    </source>
</evidence>
<evidence type="ECO:0000256" key="10">
    <source>
        <dbReference type="ARBA" id="ARBA00022989"/>
    </source>
</evidence>
<dbReference type="GO" id="GO:0005509">
    <property type="term" value="F:calcium ion binding"/>
    <property type="evidence" value="ECO:0007669"/>
    <property type="project" value="InterPro"/>
</dbReference>
<evidence type="ECO:0000256" key="14">
    <source>
        <dbReference type="ARBA" id="ARBA00023180"/>
    </source>
</evidence>
<dbReference type="InterPro" id="IPR001382">
    <property type="entry name" value="Glyco_hydro_47"/>
</dbReference>
<accession>A0A6P4ITU2</accession>
<evidence type="ECO:0000256" key="9">
    <source>
        <dbReference type="ARBA" id="ARBA00022968"/>
    </source>
</evidence>
<evidence type="ECO:0000256" key="16">
    <source>
        <dbReference type="ARBA" id="ARBA00047669"/>
    </source>
</evidence>
<keyword evidence="14" id="KW-0325">Glycoprotein</keyword>
<keyword evidence="22" id="KW-1185">Reference proteome</keyword>
<dbReference type="PANTHER" id="PTHR11742">
    <property type="entry name" value="MANNOSYL-OLIGOSACCHARIDE ALPHA-1,2-MANNOSIDASE-RELATED"/>
    <property type="match status" value="1"/>
</dbReference>
<evidence type="ECO:0000256" key="11">
    <source>
        <dbReference type="ARBA" id="ARBA00023034"/>
    </source>
</evidence>
<organism evidence="22 23">
    <name type="scientific">Drosophila kikkawai</name>
    <name type="common">Fruit fly</name>
    <dbReference type="NCBI Taxonomy" id="30033"/>
    <lineage>
        <taxon>Eukaryota</taxon>
        <taxon>Metazoa</taxon>
        <taxon>Ecdysozoa</taxon>
        <taxon>Arthropoda</taxon>
        <taxon>Hexapoda</taxon>
        <taxon>Insecta</taxon>
        <taxon>Pterygota</taxon>
        <taxon>Neoptera</taxon>
        <taxon>Endopterygota</taxon>
        <taxon>Diptera</taxon>
        <taxon>Brachycera</taxon>
        <taxon>Muscomorpha</taxon>
        <taxon>Ephydroidea</taxon>
        <taxon>Drosophilidae</taxon>
        <taxon>Drosophila</taxon>
        <taxon>Sophophora</taxon>
    </lineage>
</organism>
<keyword evidence="15 20" id="KW-0326">Glycosidase</keyword>
<keyword evidence="9" id="KW-0735">Signal-anchor</keyword>
<keyword evidence="12 21" id="KW-0472">Membrane</keyword>
<evidence type="ECO:0000256" key="20">
    <source>
        <dbReference type="RuleBase" id="RU361193"/>
    </source>
</evidence>
<dbReference type="GO" id="GO:0004571">
    <property type="term" value="F:mannosyl-oligosaccharide 1,2-alpha-mannosidase activity"/>
    <property type="evidence" value="ECO:0007669"/>
    <property type="project" value="UniProtKB-EC"/>
</dbReference>
<gene>
    <name evidence="23" type="primary">alpha-Man-Ic</name>
</gene>
<keyword evidence="7 20" id="KW-0378">Hydrolase</keyword>
<feature type="transmembrane region" description="Helical" evidence="21">
    <location>
        <begin position="21"/>
        <end position="41"/>
    </location>
</feature>
<dbReference type="RefSeq" id="XP_017026834.1">
    <property type="nucleotide sequence ID" value="XM_017171345.2"/>
</dbReference>
<keyword evidence="13 19" id="KW-1015">Disulfide bond</keyword>
<dbReference type="EC" id="3.2.1.-" evidence="20"/>
<sequence>MYFFFFTIRRAHNKWHSTKKSAKILYIAMGILTIALMSLALTQEEEDKVKHKDPLEETPEAMRRKIKEMMLHAWRNYARFTWGTNEFRPITRRVNFGSEFGHHKLGSTIIESMDTLYVMGLYKELNRSREWIRKSFTLDRVDETLSIFELTSRMLGPMLTMYALTGDQLYRDKAIHIADKILPAFQTATGIPRRFVVPNDDQFRKRSLTDIARISEFGALHLEFFYLSEITGNPVYKDSVDGIRRLLADMNKPNGLYPNSFCTKYGRWENSRCSINRFHDYLLKSWIQSGRSDSETLQIFKDAMLAVVQNMVEITTEDVIYIPEVVDGTRTDRMKQSNCFAAGLFALGAEQTLMKHWAKYAQIGIGIGDTCHDLYRQSPTGLGPEEMGFSEEARKEIKSLQRTFYVLRPEIVESYLKLWRLSRDKKYREWGRALVLALEKYCRTPHGYAGILDVYKESSGSDDVQRGYFLGATLKYLYLLFSEDEVIPLQEWVFNSAGHFLPIKGVNPKYRLYISTEE</sequence>
<comment type="cofactor">
    <cofactor evidence="1 18">
        <name>Ca(2+)</name>
        <dbReference type="ChEBI" id="CHEBI:29108"/>
    </cofactor>
</comment>
<keyword evidence="10 21" id="KW-1133">Transmembrane helix</keyword>
<dbReference type="SUPFAM" id="SSF48225">
    <property type="entry name" value="Seven-hairpin glycosidases"/>
    <property type="match status" value="1"/>
</dbReference>
<proteinExistence type="inferred from homology"/>
<name>A0A6P4ITU2_DROKI</name>
<dbReference type="OrthoDB" id="8118055at2759"/>
<evidence type="ECO:0000256" key="12">
    <source>
        <dbReference type="ARBA" id="ARBA00023136"/>
    </source>
</evidence>
<feature type="binding site" evidence="18">
    <location>
        <position position="496"/>
    </location>
    <ligand>
        <name>Ca(2+)</name>
        <dbReference type="ChEBI" id="CHEBI:29108"/>
    </ligand>
</feature>
<dbReference type="Gene3D" id="1.50.10.10">
    <property type="match status" value="1"/>
</dbReference>
<evidence type="ECO:0000256" key="2">
    <source>
        <dbReference type="ARBA" id="ARBA00004323"/>
    </source>
</evidence>
<dbReference type="PRINTS" id="PR00747">
    <property type="entry name" value="GLYHDRLASE47"/>
</dbReference>
<dbReference type="InterPro" id="IPR050749">
    <property type="entry name" value="Glycosyl_Hydrolase_47"/>
</dbReference>
<evidence type="ECO:0000256" key="3">
    <source>
        <dbReference type="ARBA" id="ARBA00004922"/>
    </source>
</evidence>
<protein>
    <recommendedName>
        <fullName evidence="20">alpha-1,2-Mannosidase</fullName>
        <ecNumber evidence="20">3.2.1.-</ecNumber>
    </recommendedName>
</protein>
<dbReference type="Proteomes" id="UP001652661">
    <property type="component" value="Chromosome 3R"/>
</dbReference>
<evidence type="ECO:0000256" key="1">
    <source>
        <dbReference type="ARBA" id="ARBA00001913"/>
    </source>
</evidence>